<keyword evidence="4" id="KW-0238">DNA-binding</keyword>
<dbReference type="EMBL" id="GBEZ01005380">
    <property type="protein sequence ID" value="JAC79920.1"/>
    <property type="molecule type" value="Transcribed_RNA"/>
</dbReference>
<evidence type="ECO:0000256" key="7">
    <source>
        <dbReference type="SAM" id="MobiDB-lite"/>
    </source>
</evidence>
<evidence type="ECO:0000256" key="6">
    <source>
        <dbReference type="ARBA" id="ARBA00023242"/>
    </source>
</evidence>
<sequence>MSSTLTAKFTLLKRRHFLPVSGDRTCTLDIFKVETGTVSGTAARVRYFEESVNGEVPEAWRKPVTLRLPQEDEQYIEKFVSRFTYQKLSCGYTLCGQKSSDRKVVCKIGEEPHPGTCGSAVLEQPVITADVRDDQLNREFSSAGEDCWKGNFASTRPRFVDSQKPSSKKDIPMEVVARFFQLPIQQAAEELKVGETWLKQKCREHGIKRWPYRKVKSLERSIEKVQSSIASCTDLSQIAEMQSNLAKLRHSYDAIMLKAEMPRRPRPQPPPQPPAWSLGGHARQPVRQPQPPAPAPPEPFWIRDEGPTPKLSVRVKPESPHQHLLSPIRAAGARASADISDESLLYTPRAERAQHPEATPPLLSPLPLLPKLMECTTPDLFAHEDPLTL</sequence>
<gene>
    <name evidence="9" type="ORF">TSPGSL018_11527</name>
</gene>
<dbReference type="PANTHER" id="PTHR46373">
    <property type="entry name" value="PROTEIN RKD4"/>
    <property type="match status" value="1"/>
</dbReference>
<organism evidence="9">
    <name type="scientific">Tetraselmis sp. GSL018</name>
    <dbReference type="NCBI Taxonomy" id="582737"/>
    <lineage>
        <taxon>Eukaryota</taxon>
        <taxon>Viridiplantae</taxon>
        <taxon>Chlorophyta</taxon>
        <taxon>core chlorophytes</taxon>
        <taxon>Chlorodendrophyceae</taxon>
        <taxon>Chlorodendrales</taxon>
        <taxon>Chlorodendraceae</taxon>
        <taxon>Tetraselmis</taxon>
    </lineage>
</organism>
<dbReference type="GO" id="GO:0003700">
    <property type="term" value="F:DNA-binding transcription factor activity"/>
    <property type="evidence" value="ECO:0007669"/>
    <property type="project" value="InterPro"/>
</dbReference>
<evidence type="ECO:0000256" key="1">
    <source>
        <dbReference type="ARBA" id="ARBA00004049"/>
    </source>
</evidence>
<dbReference type="AlphaFoldDB" id="A0A061SAJ3"/>
<dbReference type="PANTHER" id="PTHR46373:SF2">
    <property type="entry name" value="RWP-RK DOMAIN-CONTAINING PROTEIN"/>
    <property type="match status" value="1"/>
</dbReference>
<keyword evidence="5" id="KW-0804">Transcription</keyword>
<evidence type="ECO:0000256" key="3">
    <source>
        <dbReference type="ARBA" id="ARBA00023054"/>
    </source>
</evidence>
<evidence type="ECO:0000256" key="4">
    <source>
        <dbReference type="ARBA" id="ARBA00023125"/>
    </source>
</evidence>
<keyword evidence="3" id="KW-0175">Coiled coil</keyword>
<evidence type="ECO:0000313" key="9">
    <source>
        <dbReference type="EMBL" id="JAC79920.1"/>
    </source>
</evidence>
<evidence type="ECO:0000256" key="5">
    <source>
        <dbReference type="ARBA" id="ARBA00023163"/>
    </source>
</evidence>
<keyword evidence="2" id="KW-0805">Transcription regulation</keyword>
<keyword evidence="6" id="KW-0539">Nucleus</keyword>
<dbReference type="InterPro" id="IPR044607">
    <property type="entry name" value="RKD-like"/>
</dbReference>
<dbReference type="GO" id="GO:0003677">
    <property type="term" value="F:DNA binding"/>
    <property type="evidence" value="ECO:0007669"/>
    <property type="project" value="UniProtKB-KW"/>
</dbReference>
<reference evidence="9" key="1">
    <citation type="submission" date="2014-05" db="EMBL/GenBank/DDBJ databases">
        <title>The transcriptome of the halophilic microalga Tetraselmis sp. GSL018 isolated from the Great Salt Lake, Utah.</title>
        <authorList>
            <person name="Jinkerson R.E."/>
            <person name="D'Adamo S."/>
            <person name="Posewitz M.C."/>
        </authorList>
    </citation>
    <scope>NUCLEOTIDE SEQUENCE</scope>
    <source>
        <strain evidence="9">GSL018</strain>
    </source>
</reference>
<feature type="domain" description="RWP-RK" evidence="8">
    <location>
        <begin position="154"/>
        <end position="238"/>
    </location>
</feature>
<protein>
    <submittedName>
        <fullName evidence="9">Rwp-rk domain-containing</fullName>
    </submittedName>
</protein>
<accession>A0A061SAJ3</accession>
<feature type="region of interest" description="Disordered" evidence="7">
    <location>
        <begin position="261"/>
        <end position="333"/>
    </location>
</feature>
<evidence type="ECO:0000256" key="2">
    <source>
        <dbReference type="ARBA" id="ARBA00023015"/>
    </source>
</evidence>
<feature type="compositionally biased region" description="Pro residues" evidence="7">
    <location>
        <begin position="288"/>
        <end position="299"/>
    </location>
</feature>
<evidence type="ECO:0000259" key="8">
    <source>
        <dbReference type="PROSITE" id="PS51519"/>
    </source>
</evidence>
<dbReference type="PROSITE" id="PS51519">
    <property type="entry name" value="RWP_RK"/>
    <property type="match status" value="1"/>
</dbReference>
<dbReference type="InterPro" id="IPR003035">
    <property type="entry name" value="RWP-RK_dom"/>
</dbReference>
<dbReference type="Pfam" id="PF02042">
    <property type="entry name" value="RWP-RK"/>
    <property type="match status" value="1"/>
</dbReference>
<proteinExistence type="predicted"/>
<comment type="function">
    <text evidence="1">Putative transcription factor.</text>
</comment>
<name>A0A061SAJ3_9CHLO</name>